<dbReference type="EMBL" id="BSXG01000350">
    <property type="protein sequence ID" value="GME38055.1"/>
    <property type="molecule type" value="Genomic_DNA"/>
</dbReference>
<keyword evidence="2" id="KW-1185">Reference proteome</keyword>
<dbReference type="Proteomes" id="UP001165186">
    <property type="component" value="Unassembled WGS sequence"/>
</dbReference>
<evidence type="ECO:0000313" key="1">
    <source>
        <dbReference type="EMBL" id="GME38055.1"/>
    </source>
</evidence>
<reference evidence="1" key="1">
    <citation type="submission" date="2024-09" db="EMBL/GenBank/DDBJ databases">
        <title>Draft Genome Sequences of Neofusicoccum parvum.</title>
        <authorList>
            <person name="Ashida A."/>
            <person name="Camagna M."/>
            <person name="Tanaka A."/>
            <person name="Takemoto D."/>
        </authorList>
    </citation>
    <scope>NUCLEOTIDE SEQUENCE</scope>
    <source>
        <strain evidence="1">PPO83</strain>
    </source>
</reference>
<comment type="caution">
    <text evidence="1">The sequence shown here is derived from an EMBL/GenBank/DDBJ whole genome shotgun (WGS) entry which is preliminary data.</text>
</comment>
<organism evidence="1 2">
    <name type="scientific">Neofusicoccum parvum</name>
    <dbReference type="NCBI Taxonomy" id="310453"/>
    <lineage>
        <taxon>Eukaryota</taxon>
        <taxon>Fungi</taxon>
        <taxon>Dikarya</taxon>
        <taxon>Ascomycota</taxon>
        <taxon>Pezizomycotina</taxon>
        <taxon>Dothideomycetes</taxon>
        <taxon>Dothideomycetes incertae sedis</taxon>
        <taxon>Botryosphaeriales</taxon>
        <taxon>Botryosphaeriaceae</taxon>
        <taxon>Neofusicoccum</taxon>
    </lineage>
</organism>
<gene>
    <name evidence="1" type="primary">g1050</name>
    <name evidence="1" type="ORF">NpPPO83_00001050</name>
</gene>
<protein>
    <submittedName>
        <fullName evidence="1">Uncharacterized protein LTHEOB_12917</fullName>
    </submittedName>
</protein>
<sequence length="756" mass="83972">MRRKQAELVGGEVRSWHGLIAFSSELEVPARVQRPVTELPLFKDGLLCRKDASSCQYVCRNEKMMKEHWYTKHGWSIRGGGKGRQSRMVEEGLKRRFQEAVKQVCCQRFFPTFHGSQYFEVCRPEPEQEQEAQQEDQAQQPAQGGEQLWRQAWNKANQNWEELEKRARATIEEGEKDEVSPWLDRTQWLPYLTRLDRDDLLASVEEPNATNNPDRPEEEEEPVAAAIWKAMDEVARIGQQAVTQRVGIFIRMELMRTEKHQNRYHPLQPTQQQRRQQQGQQQQEHDWRRPEYRFTRRQSRAFTRLMEEAEQAAKQEEGEGRDEESEEEEEERSNSDDNNDEEEGGADLEEEQQQQLPLKLSGIQKACLDFCIELLNQRITRREYDSALVCALAVQGVTPTGWREPGLYTAILSAIIKVGRFMVVQKALEMAGPVAAAAAAEGEEGEDGGEEFSSGGSAWDFEEEEEEEEDGTGSCGGGDAGSSSSRTSSPQGNCSSQDSSRTGSTQGNCSSQDSSRTGSSQNSSASSSSASSSASSSRGQGGRSSAGQGSARDSSGRSGRSQGGRSSSSQGGRSSAGQGSAGQDSASSSGQDSASSSGQDSASSSGQDSASSRTSSGQGSARDSSGRSKRSQRSQMKMSCLELVTKMMDSFMIRGSHSPMQWILDLRTYGMKIHYNTTTKGHVGWNGREQLLYQGIQFTMAKFRGMVHGLLNDSRQLLLQELLFGRHSHKKEHGEMDIPAVPWDSIRDNPAEERRG</sequence>
<accession>A0ACB5SF85</accession>
<evidence type="ECO:0000313" key="2">
    <source>
        <dbReference type="Proteomes" id="UP001165186"/>
    </source>
</evidence>
<proteinExistence type="predicted"/>
<name>A0ACB5SF85_9PEZI</name>